<evidence type="ECO:0008006" key="3">
    <source>
        <dbReference type="Google" id="ProtNLM"/>
    </source>
</evidence>
<dbReference type="RefSeq" id="WP_204466524.1">
    <property type="nucleotide sequence ID" value="NZ_JAFBCV010000007.1"/>
</dbReference>
<sequence>MKNIPVELVFDDKRLNREGDRLVRKTAREAAKEFIGAHFPTCELAILAGSVARAEETTSSDIDLILFLAETNGYRESFFAYGWPFEVFVHSQETYLNELNRETQVGRSLLGNMLSEGIALIDDGSFNRIKQEAINHLKAGPAPLTREYIEASRYVMGNCIDDLIDVTSEAEALMIVNTLSIEVPQFILRYHNQWQAKGKSLSRALYAYDYDCAERFFYSLQAFYKKGQKDPIIAFIQEIYEPIGGFLFSGFRREHGK</sequence>
<dbReference type="InterPro" id="IPR043519">
    <property type="entry name" value="NT_sf"/>
</dbReference>
<dbReference type="EMBL" id="JAFBCV010000007">
    <property type="protein sequence ID" value="MBM7839225.1"/>
    <property type="molecule type" value="Genomic_DNA"/>
</dbReference>
<accession>A0ABS2SVF6</accession>
<organism evidence="1 2">
    <name type="scientific">Shouchella xiaoxiensis</name>
    <dbReference type="NCBI Taxonomy" id="766895"/>
    <lineage>
        <taxon>Bacteria</taxon>
        <taxon>Bacillati</taxon>
        <taxon>Bacillota</taxon>
        <taxon>Bacilli</taxon>
        <taxon>Bacillales</taxon>
        <taxon>Bacillaceae</taxon>
        <taxon>Shouchella</taxon>
    </lineage>
</organism>
<evidence type="ECO:0000313" key="1">
    <source>
        <dbReference type="EMBL" id="MBM7839225.1"/>
    </source>
</evidence>
<gene>
    <name evidence="1" type="ORF">JOC54_002496</name>
</gene>
<dbReference type="Proteomes" id="UP001179280">
    <property type="component" value="Unassembled WGS sequence"/>
</dbReference>
<dbReference type="Gene3D" id="3.30.460.10">
    <property type="entry name" value="Beta Polymerase, domain 2"/>
    <property type="match status" value="1"/>
</dbReference>
<dbReference type="SUPFAM" id="SSF81301">
    <property type="entry name" value="Nucleotidyltransferase"/>
    <property type="match status" value="1"/>
</dbReference>
<name>A0ABS2SVF6_9BACI</name>
<keyword evidence="2" id="KW-1185">Reference proteome</keyword>
<protein>
    <recommendedName>
        <fullName evidence="3">Nucleotidyltransferase-like protein</fullName>
    </recommendedName>
</protein>
<reference evidence="1" key="1">
    <citation type="submission" date="2021-01" db="EMBL/GenBank/DDBJ databases">
        <title>Genomic Encyclopedia of Type Strains, Phase IV (KMG-IV): sequencing the most valuable type-strain genomes for metagenomic binning, comparative biology and taxonomic classification.</title>
        <authorList>
            <person name="Goeker M."/>
        </authorList>
    </citation>
    <scope>NUCLEOTIDE SEQUENCE</scope>
    <source>
        <strain evidence="1">DSM 21943</strain>
    </source>
</reference>
<comment type="caution">
    <text evidence="1">The sequence shown here is derived from an EMBL/GenBank/DDBJ whole genome shotgun (WGS) entry which is preliminary data.</text>
</comment>
<proteinExistence type="predicted"/>
<dbReference type="CDD" id="cd05403">
    <property type="entry name" value="NT_KNTase_like"/>
    <property type="match status" value="1"/>
</dbReference>
<evidence type="ECO:0000313" key="2">
    <source>
        <dbReference type="Proteomes" id="UP001179280"/>
    </source>
</evidence>